<dbReference type="RefSeq" id="WP_085186977.1">
    <property type="nucleotide sequence ID" value="NZ_AP022605.1"/>
</dbReference>
<reference evidence="4 5" key="1">
    <citation type="submission" date="2016-01" db="EMBL/GenBank/DDBJ databases">
        <title>The new phylogeny of the genus Mycobacterium.</title>
        <authorList>
            <person name="Tarcisio F."/>
            <person name="Conor M."/>
            <person name="Antonella G."/>
            <person name="Elisabetta G."/>
            <person name="Giulia F.S."/>
            <person name="Sara T."/>
            <person name="Anna F."/>
            <person name="Clotilde B."/>
            <person name="Roberto B."/>
            <person name="Veronica D.S."/>
            <person name="Fabio R."/>
            <person name="Monica P."/>
            <person name="Olivier J."/>
            <person name="Enrico T."/>
            <person name="Nicola S."/>
        </authorList>
    </citation>
    <scope>NUCLEOTIDE SEQUENCE [LARGE SCALE GENOMIC DNA]</scope>
    <source>
        <strain evidence="4 5">DSM 44339</strain>
    </source>
</reference>
<dbReference type="EMBL" id="AP022605">
    <property type="protein sequence ID" value="BBZ09482.1"/>
    <property type="molecule type" value="Genomic_DNA"/>
</dbReference>
<dbReference type="KEGG" id="mdr:MDOR_36510"/>
<organism evidence="4 5">
    <name type="scientific">Mycolicibacterium doricum</name>
    <dbReference type="NCBI Taxonomy" id="126673"/>
    <lineage>
        <taxon>Bacteria</taxon>
        <taxon>Bacillati</taxon>
        <taxon>Actinomycetota</taxon>
        <taxon>Actinomycetes</taxon>
        <taxon>Mycobacteriales</taxon>
        <taxon>Mycobacteriaceae</taxon>
        <taxon>Mycolicibacterium</taxon>
    </lineage>
</organism>
<keyword evidence="2" id="KW-0472">Membrane</keyword>
<gene>
    <name evidence="4" type="ORF">AWC01_00890</name>
    <name evidence="3" type="ORF">MDOR_36510</name>
</gene>
<dbReference type="STRING" id="126673.AWC01_00890"/>
<feature type="transmembrane region" description="Helical" evidence="2">
    <location>
        <begin position="45"/>
        <end position="64"/>
    </location>
</feature>
<evidence type="ECO:0000313" key="3">
    <source>
        <dbReference type="EMBL" id="BBZ09482.1"/>
    </source>
</evidence>
<dbReference type="InterPro" id="IPR036465">
    <property type="entry name" value="vWFA_dom_sf"/>
</dbReference>
<protein>
    <recommendedName>
        <fullName evidence="7">VWFA domain-containing protein</fullName>
    </recommendedName>
</protein>
<reference evidence="3 6" key="2">
    <citation type="journal article" date="2019" name="Emerg. Microbes Infect.">
        <title>Comprehensive subspecies identification of 175 nontuberculous mycobacteria species based on 7547 genomic profiles.</title>
        <authorList>
            <person name="Matsumoto Y."/>
            <person name="Kinjo T."/>
            <person name="Motooka D."/>
            <person name="Nabeya D."/>
            <person name="Jung N."/>
            <person name="Uechi K."/>
            <person name="Horii T."/>
            <person name="Iida T."/>
            <person name="Fujita J."/>
            <person name="Nakamura S."/>
        </authorList>
    </citation>
    <scope>NUCLEOTIDE SEQUENCE [LARGE SCALE GENOMIC DNA]</scope>
    <source>
        <strain evidence="3 6">JCM 12405</strain>
    </source>
</reference>
<dbReference type="AlphaFoldDB" id="A0A1X1TNI4"/>
<evidence type="ECO:0000256" key="1">
    <source>
        <dbReference type="SAM" id="MobiDB-lite"/>
    </source>
</evidence>
<evidence type="ECO:0000313" key="5">
    <source>
        <dbReference type="Proteomes" id="UP000193564"/>
    </source>
</evidence>
<dbReference type="Proteomes" id="UP000193564">
    <property type="component" value="Unassembled WGS sequence"/>
</dbReference>
<sequence length="297" mass="31591">MTFDPIIPFEIFAVVAVALVGARLVTLRQGLAATGAHRRSALARWGAMTLAVTFLLLATTRPALTATDDEAGERGSGANTNLFLVLDRTVDARSDMDALLGRYPEARFALITFAPEPALTWPLSPDVWSLQPEVSALTALPPGNPELSDAAAPGNILRYQLIQATQQYPGSRNVVVYAGAGAPGASTAQGSFDVPADSVSGGAVLGHPADGAIDEATLRRVADDLGVPYVDRRAGGELPPLQTRPDAREATQPVPAGERTELYWLLCLLAAGLLLNEIWLSVRELRHSRVARRDVRS</sequence>
<dbReference type="Gene3D" id="3.40.50.410">
    <property type="entry name" value="von Willebrand factor, type A domain"/>
    <property type="match status" value="1"/>
</dbReference>
<name>A0A1X1TNI4_9MYCO</name>
<dbReference type="OrthoDB" id="9814325at2"/>
<accession>A0A1X1TNI4</accession>
<feature type="region of interest" description="Disordered" evidence="1">
    <location>
        <begin position="232"/>
        <end position="253"/>
    </location>
</feature>
<evidence type="ECO:0008006" key="7">
    <source>
        <dbReference type="Google" id="ProtNLM"/>
    </source>
</evidence>
<keyword evidence="5" id="KW-1185">Reference proteome</keyword>
<proteinExistence type="predicted"/>
<keyword evidence="2" id="KW-1133">Transmembrane helix</keyword>
<reference evidence="3" key="3">
    <citation type="submission" date="2020-02" db="EMBL/GenBank/DDBJ databases">
        <authorList>
            <person name="Matsumoto Y."/>
            <person name="Motooka D."/>
            <person name="Nakamura S."/>
        </authorList>
    </citation>
    <scope>NUCLEOTIDE SEQUENCE</scope>
    <source>
        <strain evidence="3">JCM 12405</strain>
    </source>
</reference>
<keyword evidence="2" id="KW-0812">Transmembrane</keyword>
<dbReference type="Proteomes" id="UP000467201">
    <property type="component" value="Chromosome"/>
</dbReference>
<dbReference type="EMBL" id="LQOS01000003">
    <property type="protein sequence ID" value="ORV46076.1"/>
    <property type="molecule type" value="Genomic_DNA"/>
</dbReference>
<evidence type="ECO:0000313" key="4">
    <source>
        <dbReference type="EMBL" id="ORV46076.1"/>
    </source>
</evidence>
<evidence type="ECO:0000256" key="2">
    <source>
        <dbReference type="SAM" id="Phobius"/>
    </source>
</evidence>
<evidence type="ECO:0000313" key="6">
    <source>
        <dbReference type="Proteomes" id="UP000467201"/>
    </source>
</evidence>
<feature type="transmembrane region" description="Helical" evidence="2">
    <location>
        <begin position="6"/>
        <end position="25"/>
    </location>
</feature>